<evidence type="ECO:0000259" key="4">
    <source>
        <dbReference type="Pfam" id="PF00891"/>
    </source>
</evidence>
<accession>A0ABT9HP83</accession>
<comment type="caution">
    <text evidence="5">The sequence shown here is derived from an EMBL/GenBank/DDBJ whole genome shotgun (WGS) entry which is preliminary data.</text>
</comment>
<keyword evidence="3" id="KW-0949">S-adenosyl-L-methionine</keyword>
<name>A0ABT9HP83_9SPHN</name>
<dbReference type="InterPro" id="IPR001077">
    <property type="entry name" value="COMT_C"/>
</dbReference>
<dbReference type="InterPro" id="IPR029063">
    <property type="entry name" value="SAM-dependent_MTases_sf"/>
</dbReference>
<keyword evidence="6" id="KW-1185">Reference proteome</keyword>
<dbReference type="SUPFAM" id="SSF53335">
    <property type="entry name" value="S-adenosyl-L-methionine-dependent methyltransferases"/>
    <property type="match status" value="1"/>
</dbReference>
<evidence type="ECO:0000256" key="2">
    <source>
        <dbReference type="ARBA" id="ARBA00022679"/>
    </source>
</evidence>
<dbReference type="PANTHER" id="PTHR43712:SF2">
    <property type="entry name" value="O-METHYLTRANSFERASE CICE"/>
    <property type="match status" value="1"/>
</dbReference>
<dbReference type="Gene3D" id="1.10.10.10">
    <property type="entry name" value="Winged helix-like DNA-binding domain superfamily/Winged helix DNA-binding domain"/>
    <property type="match status" value="1"/>
</dbReference>
<keyword evidence="1 5" id="KW-0489">Methyltransferase</keyword>
<sequence length="382" mass="41537">MKQGRSIEGLPPRTLRMRFLEWRNRVIGSDRFQRFAARNPLLRPVARQRASAVFDLVAGFTYSQVLLGMVESGILARLGTGPAAVDELSRIAGLPETGTKRLLRAAQAIGIAQEGKAGWWVLGRHGAVLHGNGGAIAMIRHHRLLYADLADPLALLADERRSDTQLANFWKYGAAKHGDPRSAAIAADYSELMADSQKAVAAEVLETFSFHRCTSLLDVGGGNGTFLRAVSEAHPHLRLGLFDLPDVVPLARAQVSESASHSALQFHEGDFLADPIPQGYELVSLVRILHDHDDEPARQLLENIRRALAPGARLLIAEPMAETSGAEGMGDAYFGMYLWAMGSGRPRSAREIRGMLEEVGFSATRQLRTSQPLITSVVVATA</sequence>
<keyword evidence="2" id="KW-0808">Transferase</keyword>
<reference evidence="5 6" key="1">
    <citation type="submission" date="2023-08" db="EMBL/GenBank/DDBJ databases">
        <title>genomic of G39.</title>
        <authorList>
            <person name="Wang Y."/>
        </authorList>
    </citation>
    <scope>NUCLEOTIDE SEQUENCE [LARGE SCALE GENOMIC DNA]</scope>
    <source>
        <strain evidence="5 6">G39</strain>
    </source>
</reference>
<dbReference type="RefSeq" id="WP_305932305.1">
    <property type="nucleotide sequence ID" value="NZ_JAVAIM010000001.1"/>
</dbReference>
<dbReference type="InterPro" id="IPR016461">
    <property type="entry name" value="COMT-like"/>
</dbReference>
<evidence type="ECO:0000256" key="1">
    <source>
        <dbReference type="ARBA" id="ARBA00022603"/>
    </source>
</evidence>
<evidence type="ECO:0000313" key="5">
    <source>
        <dbReference type="EMBL" id="MDP4574950.1"/>
    </source>
</evidence>
<dbReference type="GO" id="GO:0008168">
    <property type="term" value="F:methyltransferase activity"/>
    <property type="evidence" value="ECO:0007669"/>
    <property type="project" value="UniProtKB-KW"/>
</dbReference>
<protein>
    <submittedName>
        <fullName evidence="5">Methyltransferase</fullName>
    </submittedName>
</protein>
<gene>
    <name evidence="5" type="ORF">Q9K02_07340</name>
</gene>
<evidence type="ECO:0000256" key="3">
    <source>
        <dbReference type="ARBA" id="ARBA00022691"/>
    </source>
</evidence>
<dbReference type="Gene3D" id="3.40.50.150">
    <property type="entry name" value="Vaccinia Virus protein VP39"/>
    <property type="match status" value="1"/>
</dbReference>
<evidence type="ECO:0000313" key="6">
    <source>
        <dbReference type="Proteomes" id="UP001240639"/>
    </source>
</evidence>
<dbReference type="SUPFAM" id="SSF46785">
    <property type="entry name" value="Winged helix' DNA-binding domain"/>
    <property type="match status" value="1"/>
</dbReference>
<dbReference type="InterPro" id="IPR036388">
    <property type="entry name" value="WH-like_DNA-bd_sf"/>
</dbReference>
<dbReference type="EMBL" id="JAVAIM010000001">
    <property type="protein sequence ID" value="MDP4574950.1"/>
    <property type="molecule type" value="Genomic_DNA"/>
</dbReference>
<dbReference type="InterPro" id="IPR036390">
    <property type="entry name" value="WH_DNA-bd_sf"/>
</dbReference>
<dbReference type="GO" id="GO:0032259">
    <property type="term" value="P:methylation"/>
    <property type="evidence" value="ECO:0007669"/>
    <property type="project" value="UniProtKB-KW"/>
</dbReference>
<proteinExistence type="predicted"/>
<dbReference type="CDD" id="cd02440">
    <property type="entry name" value="AdoMet_MTases"/>
    <property type="match status" value="1"/>
</dbReference>
<feature type="domain" description="O-methyltransferase C-terminal" evidence="4">
    <location>
        <begin position="179"/>
        <end position="362"/>
    </location>
</feature>
<organism evidence="5 6">
    <name type="scientific">Qipengyuania profundimaris</name>
    <dbReference type="NCBI Taxonomy" id="3067652"/>
    <lineage>
        <taxon>Bacteria</taxon>
        <taxon>Pseudomonadati</taxon>
        <taxon>Pseudomonadota</taxon>
        <taxon>Alphaproteobacteria</taxon>
        <taxon>Sphingomonadales</taxon>
        <taxon>Erythrobacteraceae</taxon>
        <taxon>Qipengyuania</taxon>
    </lineage>
</organism>
<dbReference type="PANTHER" id="PTHR43712">
    <property type="entry name" value="PUTATIVE (AFU_ORTHOLOGUE AFUA_4G14580)-RELATED"/>
    <property type="match status" value="1"/>
</dbReference>
<dbReference type="Pfam" id="PF00891">
    <property type="entry name" value="Methyltransf_2"/>
    <property type="match status" value="1"/>
</dbReference>
<dbReference type="Proteomes" id="UP001240639">
    <property type="component" value="Unassembled WGS sequence"/>
</dbReference>
<dbReference type="PROSITE" id="PS51683">
    <property type="entry name" value="SAM_OMT_II"/>
    <property type="match status" value="1"/>
</dbReference>